<dbReference type="InterPro" id="IPR029787">
    <property type="entry name" value="Nucleotide_cyclase"/>
</dbReference>
<dbReference type="AlphaFoldDB" id="A0A2Z6GCD0"/>
<dbReference type="FunFam" id="3.30.70.270:FF:000001">
    <property type="entry name" value="Diguanylate cyclase domain protein"/>
    <property type="match status" value="1"/>
</dbReference>
<dbReference type="PROSITE" id="PS50113">
    <property type="entry name" value="PAC"/>
    <property type="match status" value="1"/>
</dbReference>
<dbReference type="GO" id="GO:0007165">
    <property type="term" value="P:signal transduction"/>
    <property type="evidence" value="ECO:0007669"/>
    <property type="project" value="InterPro"/>
</dbReference>
<dbReference type="InterPro" id="IPR000014">
    <property type="entry name" value="PAS"/>
</dbReference>
<dbReference type="Gene3D" id="6.10.340.10">
    <property type="match status" value="1"/>
</dbReference>
<dbReference type="NCBIfam" id="TIGR00229">
    <property type="entry name" value="sensory_box"/>
    <property type="match status" value="1"/>
</dbReference>
<dbReference type="PROSITE" id="PS50112">
    <property type="entry name" value="PAS"/>
    <property type="match status" value="1"/>
</dbReference>
<dbReference type="InterPro" id="IPR052163">
    <property type="entry name" value="DGC-Regulatory_Protein"/>
</dbReference>
<dbReference type="GO" id="GO:0016020">
    <property type="term" value="C:membrane"/>
    <property type="evidence" value="ECO:0007669"/>
    <property type="project" value="InterPro"/>
</dbReference>
<feature type="domain" description="PAS" evidence="2">
    <location>
        <begin position="276"/>
        <end position="322"/>
    </location>
</feature>
<dbReference type="STRING" id="1188319.OYT1_02353"/>
<keyword evidence="1" id="KW-1133">Transmembrane helix</keyword>
<dbReference type="InterPro" id="IPR003660">
    <property type="entry name" value="HAMP_dom"/>
</dbReference>
<dbReference type="Pfam" id="PF00990">
    <property type="entry name" value="GGDEF"/>
    <property type="match status" value="1"/>
</dbReference>
<feature type="domain" description="HAMP" evidence="4">
    <location>
        <begin position="221"/>
        <end position="275"/>
    </location>
</feature>
<dbReference type="PROSITE" id="PS50887">
    <property type="entry name" value="GGDEF"/>
    <property type="match status" value="1"/>
</dbReference>
<feature type="domain" description="PAC" evidence="3">
    <location>
        <begin position="349"/>
        <end position="401"/>
    </location>
</feature>
<dbReference type="OrthoDB" id="8526884at2"/>
<accession>A0A2Z6GCD0</accession>
<sequence>MLGLAIKRWNSLGVQTKLHILIQGTLIIIFLVSMEWVIARFEAEIARTAEARADETADGLINGMNLLMLTGGISDPANRQLLLSKMQQSEGIQELRIIRGKSVVEQFGPGLPEERAVDEMDREVLRTGKVQFKRLDADGGLPRLRVVVPFIALTNFKGTNCLSCHNTTEGSVNGAASVIVDLSREEAELENIKQWLWLGHIVIQIVLSIIISLFVRVLIVKNIAQPVRKLQLAMAEIQREQDLSRRADVDERNADIGEMARSFNALLESLQQANARLDLFGRMFHSSGEGILITDEHRRIVAVNPAFTDITGYTAEEAIGNNPKLLRSGTQSAAFYREMWSSIDTTGQWHGEIWNRKKSGVVYPQWLAIGVVKNHKGEVLNYIALFSDITKRKEAEQRIEFLAHYDSLTKLPNRALFADRLGQELRAAQRSGKRAALMFLDLDKFKTINDTMGHLAGDQLLQSVAQRLLSCIRQTDTVCRQGGDEFLVLLTEVEAAEDVARVAHKIITAMSEPHLVSGSELIVTFSIGISLYPDHGQDGEEMIKHADAALYMAKESGRNNYKFYQ</sequence>
<dbReference type="PROSITE" id="PS50885">
    <property type="entry name" value="HAMP"/>
    <property type="match status" value="1"/>
</dbReference>
<organism evidence="6 7">
    <name type="scientific">Ferriphaselus amnicola</name>
    <dbReference type="NCBI Taxonomy" id="1188319"/>
    <lineage>
        <taxon>Bacteria</taxon>
        <taxon>Pseudomonadati</taxon>
        <taxon>Pseudomonadota</taxon>
        <taxon>Betaproteobacteria</taxon>
        <taxon>Nitrosomonadales</taxon>
        <taxon>Gallionellaceae</taxon>
        <taxon>Ferriphaselus</taxon>
    </lineage>
</organism>
<feature type="transmembrane region" description="Helical" evidence="1">
    <location>
        <begin position="20"/>
        <end position="38"/>
    </location>
</feature>
<keyword evidence="1" id="KW-0812">Transmembrane</keyword>
<keyword evidence="7" id="KW-1185">Reference proteome</keyword>
<dbReference type="PANTHER" id="PTHR46663:SF3">
    <property type="entry name" value="SLL0267 PROTEIN"/>
    <property type="match status" value="1"/>
</dbReference>
<reference evidence="6 7" key="1">
    <citation type="submission" date="2018-06" db="EMBL/GenBank/DDBJ databases">
        <title>OYT1 Genome Sequencing.</title>
        <authorList>
            <person name="Kato S."/>
            <person name="Itoh T."/>
            <person name="Ohkuma M."/>
        </authorList>
    </citation>
    <scope>NUCLEOTIDE SEQUENCE [LARGE SCALE GENOMIC DNA]</scope>
    <source>
        <strain evidence="6 7">OYT1</strain>
    </source>
</reference>
<dbReference type="Pfam" id="PF00672">
    <property type="entry name" value="HAMP"/>
    <property type="match status" value="1"/>
</dbReference>
<dbReference type="SUPFAM" id="SSF55785">
    <property type="entry name" value="PYP-like sensor domain (PAS domain)"/>
    <property type="match status" value="1"/>
</dbReference>
<dbReference type="NCBIfam" id="TIGR00254">
    <property type="entry name" value="GGDEF"/>
    <property type="match status" value="1"/>
</dbReference>
<dbReference type="PANTHER" id="PTHR46663">
    <property type="entry name" value="DIGUANYLATE CYCLASE DGCT-RELATED"/>
    <property type="match status" value="1"/>
</dbReference>
<dbReference type="CDD" id="cd06225">
    <property type="entry name" value="HAMP"/>
    <property type="match status" value="1"/>
</dbReference>
<keyword evidence="1" id="KW-0472">Membrane</keyword>
<dbReference type="KEGG" id="fam:OYT1_ch1542"/>
<dbReference type="CDD" id="cd01949">
    <property type="entry name" value="GGDEF"/>
    <property type="match status" value="1"/>
</dbReference>
<dbReference type="Gene3D" id="3.30.450.290">
    <property type="match status" value="1"/>
</dbReference>
<evidence type="ECO:0000313" key="7">
    <source>
        <dbReference type="Proteomes" id="UP000033070"/>
    </source>
</evidence>
<evidence type="ECO:0000259" key="2">
    <source>
        <dbReference type="PROSITE" id="PS50112"/>
    </source>
</evidence>
<dbReference type="GO" id="GO:0003824">
    <property type="term" value="F:catalytic activity"/>
    <property type="evidence" value="ECO:0007669"/>
    <property type="project" value="UniProtKB-ARBA"/>
</dbReference>
<proteinExistence type="predicted"/>
<dbReference type="Proteomes" id="UP000033070">
    <property type="component" value="Chromosome"/>
</dbReference>
<dbReference type="InterPro" id="IPR000700">
    <property type="entry name" value="PAS-assoc_C"/>
</dbReference>
<feature type="domain" description="GGDEF" evidence="5">
    <location>
        <begin position="433"/>
        <end position="565"/>
    </location>
</feature>
<dbReference type="Gene3D" id="3.30.450.20">
    <property type="entry name" value="PAS domain"/>
    <property type="match status" value="1"/>
</dbReference>
<evidence type="ECO:0000313" key="6">
    <source>
        <dbReference type="EMBL" id="BBE51090.1"/>
    </source>
</evidence>
<dbReference type="RefSeq" id="WP_088178234.1">
    <property type="nucleotide sequence ID" value="NZ_AP018738.1"/>
</dbReference>
<dbReference type="CDD" id="cd00130">
    <property type="entry name" value="PAS"/>
    <property type="match status" value="1"/>
</dbReference>
<dbReference type="SUPFAM" id="SSF55073">
    <property type="entry name" value="Nucleotide cyclase"/>
    <property type="match status" value="1"/>
</dbReference>
<feature type="transmembrane region" description="Helical" evidence="1">
    <location>
        <begin position="195"/>
        <end position="219"/>
    </location>
</feature>
<dbReference type="Pfam" id="PF13426">
    <property type="entry name" value="PAS_9"/>
    <property type="match status" value="1"/>
</dbReference>
<dbReference type="SMART" id="SM00091">
    <property type="entry name" value="PAS"/>
    <property type="match status" value="1"/>
</dbReference>
<dbReference type="SMART" id="SM00304">
    <property type="entry name" value="HAMP"/>
    <property type="match status" value="1"/>
</dbReference>
<dbReference type="Gene3D" id="3.30.70.270">
    <property type="match status" value="1"/>
</dbReference>
<dbReference type="InterPro" id="IPR000160">
    <property type="entry name" value="GGDEF_dom"/>
</dbReference>
<evidence type="ECO:0000259" key="4">
    <source>
        <dbReference type="PROSITE" id="PS50885"/>
    </source>
</evidence>
<dbReference type="EMBL" id="AP018738">
    <property type="protein sequence ID" value="BBE51090.1"/>
    <property type="molecule type" value="Genomic_DNA"/>
</dbReference>
<evidence type="ECO:0000259" key="5">
    <source>
        <dbReference type="PROSITE" id="PS50887"/>
    </source>
</evidence>
<evidence type="ECO:0000256" key="1">
    <source>
        <dbReference type="SAM" id="Phobius"/>
    </source>
</evidence>
<dbReference type="InterPro" id="IPR043128">
    <property type="entry name" value="Rev_trsase/Diguanyl_cyclase"/>
</dbReference>
<dbReference type="InterPro" id="IPR035965">
    <property type="entry name" value="PAS-like_dom_sf"/>
</dbReference>
<name>A0A2Z6GCD0_9PROT</name>
<dbReference type="SMART" id="SM00267">
    <property type="entry name" value="GGDEF"/>
    <property type="match status" value="1"/>
</dbReference>
<dbReference type="SUPFAM" id="SSF158472">
    <property type="entry name" value="HAMP domain-like"/>
    <property type="match status" value="1"/>
</dbReference>
<gene>
    <name evidence="6" type="ORF">OYT1_ch1542</name>
</gene>
<protein>
    <submittedName>
        <fullName evidence="6">Cyclic di-GMP phosphodiesterase Gmr</fullName>
    </submittedName>
</protein>
<evidence type="ECO:0000259" key="3">
    <source>
        <dbReference type="PROSITE" id="PS50113"/>
    </source>
</evidence>